<protein>
    <submittedName>
        <fullName evidence="3">Uncharacterized protein</fullName>
    </submittedName>
</protein>
<feature type="signal peptide" evidence="2">
    <location>
        <begin position="1"/>
        <end position="30"/>
    </location>
</feature>
<dbReference type="Proteomes" id="UP001224775">
    <property type="component" value="Unassembled WGS sequence"/>
</dbReference>
<evidence type="ECO:0000313" key="4">
    <source>
        <dbReference type="Proteomes" id="UP001224775"/>
    </source>
</evidence>
<dbReference type="EMBL" id="JATAAI010000019">
    <property type="protein sequence ID" value="KAK1738973.1"/>
    <property type="molecule type" value="Genomic_DNA"/>
</dbReference>
<sequence length="474" mass="52926">MKTNKYKYQFLQQQLLSILLLSTLSPCANARYGYHGGGGGWAGGGSGNGGGQGMGQTSTSAAMDGNSGTHSSRREMMQLIHRLVDSHDDVTRYYNETDVGIESYTFSDEPDVTTWIQEHVSQMTALMTSYPEHGGIRMRDPLFKAAFDFSNFHEMSVTNTTDGVRVVQNVVAEVDDTNTKDCAIAIIKEHAAVVSKFAAHGRSEMRKNHEAPTICKNAPRKVVAAAADARISDPTLATRAQETKVVAAAALETTTMATANAAVMTCGSGQMASIFTCVLLVAKNNDIVGSAVKIKIAKFRENRKQKAHRSCLIPYFDHKAKKQLVLRLRFLSFNGQSRDENKGGWEKHHDEFVKKYEKLRQSLTLHPDSEVERLAHEMAEHFRAISIDSDSTCNFVSKNLSVLNKEIVEEDERETVIDIQSYLRNCKKTEPMMELERNKAEERQRKREEELIKTVSIRVNNDATKQHDKTATDK</sequence>
<keyword evidence="4" id="KW-1185">Reference proteome</keyword>
<accession>A0AAD9DAV1</accession>
<comment type="caution">
    <text evidence="3">The sequence shown here is derived from an EMBL/GenBank/DDBJ whole genome shotgun (WGS) entry which is preliminary data.</text>
</comment>
<feature type="chain" id="PRO_5041983487" evidence="2">
    <location>
        <begin position="31"/>
        <end position="474"/>
    </location>
</feature>
<dbReference type="AlphaFoldDB" id="A0AAD9DAV1"/>
<evidence type="ECO:0000313" key="3">
    <source>
        <dbReference type="EMBL" id="KAK1738973.1"/>
    </source>
</evidence>
<keyword evidence="2" id="KW-0732">Signal</keyword>
<evidence type="ECO:0000256" key="1">
    <source>
        <dbReference type="SAM" id="MobiDB-lite"/>
    </source>
</evidence>
<proteinExistence type="predicted"/>
<reference evidence="3" key="1">
    <citation type="submission" date="2023-06" db="EMBL/GenBank/DDBJ databases">
        <title>Survivors Of The Sea: Transcriptome response of Skeletonema marinoi to long-term dormancy.</title>
        <authorList>
            <person name="Pinder M.I.M."/>
            <person name="Kourtchenko O."/>
            <person name="Robertson E.K."/>
            <person name="Larsson T."/>
            <person name="Maumus F."/>
            <person name="Osuna-Cruz C.M."/>
            <person name="Vancaester E."/>
            <person name="Stenow R."/>
            <person name="Vandepoele K."/>
            <person name="Ploug H."/>
            <person name="Bruchert V."/>
            <person name="Godhe A."/>
            <person name="Topel M."/>
        </authorList>
    </citation>
    <scope>NUCLEOTIDE SEQUENCE</scope>
    <source>
        <strain evidence="3">R05AC</strain>
    </source>
</reference>
<organism evidence="3 4">
    <name type="scientific">Skeletonema marinoi</name>
    <dbReference type="NCBI Taxonomy" id="267567"/>
    <lineage>
        <taxon>Eukaryota</taxon>
        <taxon>Sar</taxon>
        <taxon>Stramenopiles</taxon>
        <taxon>Ochrophyta</taxon>
        <taxon>Bacillariophyta</taxon>
        <taxon>Coscinodiscophyceae</taxon>
        <taxon>Thalassiosirophycidae</taxon>
        <taxon>Thalassiosirales</taxon>
        <taxon>Skeletonemataceae</taxon>
        <taxon>Skeletonema</taxon>
        <taxon>Skeletonema marinoi-dohrnii complex</taxon>
    </lineage>
</organism>
<feature type="compositionally biased region" description="Gly residues" evidence="1">
    <location>
        <begin position="45"/>
        <end position="54"/>
    </location>
</feature>
<feature type="region of interest" description="Disordered" evidence="1">
    <location>
        <begin position="45"/>
        <end position="70"/>
    </location>
</feature>
<feature type="compositionally biased region" description="Polar residues" evidence="1">
    <location>
        <begin position="56"/>
        <end position="70"/>
    </location>
</feature>
<gene>
    <name evidence="3" type="ORF">QTG54_010289</name>
</gene>
<name>A0AAD9DAV1_9STRA</name>
<evidence type="ECO:0000256" key="2">
    <source>
        <dbReference type="SAM" id="SignalP"/>
    </source>
</evidence>